<sequence>MVTTRPLFLLLLACYVVSSSGDSVDPTTKRRRGRPRKVTDQTTTEKVRDAPTTTTITDAPTTTTTRHVHPNGPTKTTFNEYETYFDSSGFWCPPRKQYPNVTTKKRRKFPTTQAPTRFHDPYTLDQYSPADTVTGRLEAMYYSLKQFYKDPKHMKEADHQVRDIIKKHDIKDGITDYTWVSLENKALGKLQNEKLREYEELKDVSDLI</sequence>
<reference evidence="4 5" key="1">
    <citation type="submission" date="2025-04" db="UniProtKB">
        <authorList>
            <consortium name="RefSeq"/>
        </authorList>
    </citation>
    <scope>IDENTIFICATION</scope>
</reference>
<dbReference type="AlphaFoldDB" id="A0A1S4ET11"/>
<evidence type="ECO:0000256" key="2">
    <source>
        <dbReference type="SAM" id="SignalP"/>
    </source>
</evidence>
<keyword evidence="2" id="KW-0732">Signal</keyword>
<feature type="signal peptide" evidence="2">
    <location>
        <begin position="1"/>
        <end position="21"/>
    </location>
</feature>
<keyword evidence="3" id="KW-1185">Reference proteome</keyword>
<evidence type="ECO:0000313" key="5">
    <source>
        <dbReference type="RefSeq" id="XP_017305318.1"/>
    </source>
</evidence>
<protein>
    <submittedName>
        <fullName evidence="4">Uncharacterized protein LOC103524992 isoform X1</fullName>
    </submittedName>
    <submittedName>
        <fullName evidence="5">Uncharacterized protein LOC103524992 isoform X2</fullName>
    </submittedName>
</protein>
<proteinExistence type="predicted"/>
<dbReference type="KEGG" id="dci:103524992"/>
<evidence type="ECO:0000313" key="3">
    <source>
        <dbReference type="Proteomes" id="UP000079169"/>
    </source>
</evidence>
<dbReference type="RefSeq" id="XP_017305318.1">
    <property type="nucleotide sequence ID" value="XM_017449829.2"/>
</dbReference>
<evidence type="ECO:0000256" key="1">
    <source>
        <dbReference type="SAM" id="MobiDB-lite"/>
    </source>
</evidence>
<feature type="compositionally biased region" description="Basic and acidic residues" evidence="1">
    <location>
        <begin position="37"/>
        <end position="49"/>
    </location>
</feature>
<dbReference type="PaxDb" id="121845-A0A1S4ET11"/>
<feature type="region of interest" description="Disordered" evidence="1">
    <location>
        <begin position="20"/>
        <end position="50"/>
    </location>
</feature>
<dbReference type="Proteomes" id="UP000079169">
    <property type="component" value="Unplaced"/>
</dbReference>
<name>A0A1S4ET11_DIACI</name>
<dbReference type="RefSeq" id="XP_008488260.1">
    <property type="nucleotide sequence ID" value="XM_008490038.3"/>
</dbReference>
<evidence type="ECO:0000313" key="4">
    <source>
        <dbReference type="RefSeq" id="XP_008488260.1"/>
    </source>
</evidence>
<organism evidence="3 5">
    <name type="scientific">Diaphorina citri</name>
    <name type="common">Asian citrus psyllid</name>
    <dbReference type="NCBI Taxonomy" id="121845"/>
    <lineage>
        <taxon>Eukaryota</taxon>
        <taxon>Metazoa</taxon>
        <taxon>Ecdysozoa</taxon>
        <taxon>Arthropoda</taxon>
        <taxon>Hexapoda</taxon>
        <taxon>Insecta</taxon>
        <taxon>Pterygota</taxon>
        <taxon>Neoptera</taxon>
        <taxon>Paraneoptera</taxon>
        <taxon>Hemiptera</taxon>
        <taxon>Sternorrhyncha</taxon>
        <taxon>Psylloidea</taxon>
        <taxon>Psyllidae</taxon>
        <taxon>Diaphorininae</taxon>
        <taxon>Diaphorina</taxon>
    </lineage>
</organism>
<gene>
    <name evidence="4 5" type="primary">LOC103524992</name>
</gene>
<feature type="chain" id="PRO_5010481044" evidence="2">
    <location>
        <begin position="22"/>
        <end position="208"/>
    </location>
</feature>
<dbReference type="GeneID" id="103524992"/>
<accession>A0A1S4ET11</accession>